<accession>A0A9Q3H8I9</accession>
<gene>
    <name evidence="1" type="ORF">O181_034922</name>
</gene>
<dbReference type="EMBL" id="AVOT02012970">
    <property type="protein sequence ID" value="MBW0495207.1"/>
    <property type="molecule type" value="Genomic_DNA"/>
</dbReference>
<dbReference type="Proteomes" id="UP000765509">
    <property type="component" value="Unassembled WGS sequence"/>
</dbReference>
<comment type="caution">
    <text evidence="1">The sequence shown here is derived from an EMBL/GenBank/DDBJ whole genome shotgun (WGS) entry which is preliminary data.</text>
</comment>
<reference evidence="1" key="1">
    <citation type="submission" date="2021-03" db="EMBL/GenBank/DDBJ databases">
        <title>Draft genome sequence of rust myrtle Austropuccinia psidii MF-1, a brazilian biotype.</title>
        <authorList>
            <person name="Quecine M.C."/>
            <person name="Pachon D.M.R."/>
            <person name="Bonatelli M.L."/>
            <person name="Correr F.H."/>
            <person name="Franceschini L.M."/>
            <person name="Leite T.F."/>
            <person name="Margarido G.R.A."/>
            <person name="Almeida C.A."/>
            <person name="Ferrarezi J.A."/>
            <person name="Labate C.A."/>
        </authorList>
    </citation>
    <scope>NUCLEOTIDE SEQUENCE</scope>
    <source>
        <strain evidence="1">MF-1</strain>
    </source>
</reference>
<evidence type="ECO:0000313" key="2">
    <source>
        <dbReference type="Proteomes" id="UP000765509"/>
    </source>
</evidence>
<organism evidence="1 2">
    <name type="scientific">Austropuccinia psidii MF-1</name>
    <dbReference type="NCBI Taxonomy" id="1389203"/>
    <lineage>
        <taxon>Eukaryota</taxon>
        <taxon>Fungi</taxon>
        <taxon>Dikarya</taxon>
        <taxon>Basidiomycota</taxon>
        <taxon>Pucciniomycotina</taxon>
        <taxon>Pucciniomycetes</taxon>
        <taxon>Pucciniales</taxon>
        <taxon>Sphaerophragmiaceae</taxon>
        <taxon>Austropuccinia</taxon>
    </lineage>
</organism>
<evidence type="ECO:0000313" key="1">
    <source>
        <dbReference type="EMBL" id="MBW0495207.1"/>
    </source>
</evidence>
<protein>
    <submittedName>
        <fullName evidence="1">Uncharacterized protein</fullName>
    </submittedName>
</protein>
<dbReference type="AlphaFoldDB" id="A0A9Q3H8I9"/>
<dbReference type="Gene3D" id="3.30.420.10">
    <property type="entry name" value="Ribonuclease H-like superfamily/Ribonuclease H"/>
    <property type="match status" value="1"/>
</dbReference>
<dbReference type="InterPro" id="IPR036397">
    <property type="entry name" value="RNaseH_sf"/>
</dbReference>
<dbReference type="GO" id="GO:0003676">
    <property type="term" value="F:nucleic acid binding"/>
    <property type="evidence" value="ECO:0007669"/>
    <property type="project" value="InterPro"/>
</dbReference>
<name>A0A9Q3H8I9_9BASI</name>
<keyword evidence="2" id="KW-1185">Reference proteome</keyword>
<proteinExistence type="predicted"/>
<sequence length="100" mass="11401">MHVSYHQDDSNTWLPPAEFSYNNSDHHSTKQSPCFTIYGRDPQFPSAHITQDTPAGDLSTKFQSVQQDVKRELDVDVNMFKRYAYKSTASPPVFNTGDMV</sequence>